<evidence type="ECO:0000256" key="1">
    <source>
        <dbReference type="ARBA" id="ARBA00004141"/>
    </source>
</evidence>
<dbReference type="InterPro" id="IPR008271">
    <property type="entry name" value="Ser/Thr_kinase_AS"/>
</dbReference>
<gene>
    <name evidence="10" type="ORF">P3T76_009955</name>
</gene>
<dbReference type="PROSITE" id="PS50011">
    <property type="entry name" value="PROTEIN_KINASE_DOM"/>
    <property type="match status" value="1"/>
</dbReference>
<evidence type="ECO:0000256" key="8">
    <source>
        <dbReference type="SAM" id="Phobius"/>
    </source>
</evidence>
<proteinExistence type="predicted"/>
<dbReference type="Pfam" id="PF01027">
    <property type="entry name" value="Bax1-I"/>
    <property type="match status" value="1"/>
</dbReference>
<evidence type="ECO:0000256" key="7">
    <source>
        <dbReference type="SAM" id="MobiDB-lite"/>
    </source>
</evidence>
<dbReference type="FunFam" id="3.30.200.20:FF:000271">
    <property type="entry name" value="MAPK/MAK/MRK overlapping kinase"/>
    <property type="match status" value="1"/>
</dbReference>
<feature type="compositionally biased region" description="Polar residues" evidence="7">
    <location>
        <begin position="338"/>
        <end position="347"/>
    </location>
</feature>
<feature type="transmembrane region" description="Helical" evidence="8">
    <location>
        <begin position="623"/>
        <end position="644"/>
    </location>
</feature>
<feature type="transmembrane region" description="Helical" evidence="8">
    <location>
        <begin position="513"/>
        <end position="534"/>
    </location>
</feature>
<keyword evidence="10" id="KW-0418">Kinase</keyword>
<feature type="transmembrane region" description="Helical" evidence="8">
    <location>
        <begin position="595"/>
        <end position="616"/>
    </location>
</feature>
<feature type="transmembrane region" description="Helical" evidence="8">
    <location>
        <begin position="650"/>
        <end position="669"/>
    </location>
</feature>
<dbReference type="CDD" id="cd07831">
    <property type="entry name" value="STKc_MOK"/>
    <property type="match status" value="1"/>
</dbReference>
<feature type="region of interest" description="Disordered" evidence="7">
    <location>
        <begin position="296"/>
        <end position="430"/>
    </location>
</feature>
<dbReference type="FunFam" id="1.10.510.10:FF:000700">
    <property type="entry name" value="CMGC/RCK protein kinase"/>
    <property type="match status" value="1"/>
</dbReference>
<dbReference type="GO" id="GO:0004672">
    <property type="term" value="F:protein kinase activity"/>
    <property type="evidence" value="ECO:0007669"/>
    <property type="project" value="InterPro"/>
</dbReference>
<dbReference type="Pfam" id="PF00069">
    <property type="entry name" value="Pkinase"/>
    <property type="match status" value="1"/>
</dbReference>
<accession>A0AAD9LIR6</accession>
<dbReference type="GO" id="GO:0016020">
    <property type="term" value="C:membrane"/>
    <property type="evidence" value="ECO:0007669"/>
    <property type="project" value="UniProtKB-SubCell"/>
</dbReference>
<keyword evidence="5 8" id="KW-1133">Transmembrane helix</keyword>
<dbReference type="CDD" id="cd10430">
    <property type="entry name" value="BI-1"/>
    <property type="match status" value="1"/>
</dbReference>
<comment type="caution">
    <text evidence="10">The sequence shown here is derived from an EMBL/GenBank/DDBJ whole genome shotgun (WGS) entry which is preliminary data.</text>
</comment>
<feature type="domain" description="Protein kinase" evidence="9">
    <location>
        <begin position="4"/>
        <end position="288"/>
    </location>
</feature>
<evidence type="ECO:0000313" key="10">
    <source>
        <dbReference type="EMBL" id="KAK1937177.1"/>
    </source>
</evidence>
<dbReference type="PANTHER" id="PTHR24055">
    <property type="entry name" value="MITOGEN-ACTIVATED PROTEIN KINASE"/>
    <property type="match status" value="1"/>
</dbReference>
<keyword evidence="6 8" id="KW-0472">Membrane</keyword>
<protein>
    <submittedName>
        <fullName evidence="10">MAPK/MAK/MRK overlapping kinase</fullName>
    </submittedName>
</protein>
<dbReference type="InterPro" id="IPR006214">
    <property type="entry name" value="Bax_inhibitor_1-related"/>
</dbReference>
<reference evidence="10" key="1">
    <citation type="submission" date="2023-08" db="EMBL/GenBank/DDBJ databases">
        <title>Reference Genome Resource for the Citrus Pathogen Phytophthora citrophthora.</title>
        <authorList>
            <person name="Moller H."/>
            <person name="Coetzee B."/>
            <person name="Rose L.J."/>
            <person name="Van Niekerk J.M."/>
        </authorList>
    </citation>
    <scope>NUCLEOTIDE SEQUENCE</scope>
    <source>
        <strain evidence="10">STE-U-9442</strain>
    </source>
</reference>
<evidence type="ECO:0000256" key="5">
    <source>
        <dbReference type="ARBA" id="ARBA00022989"/>
    </source>
</evidence>
<sequence length="723" mass="80777">MRKYRLVAKKGEGTFSEVLKAQNVKDSKFHAIKCMKNHFESIDQVNNLREIQALRRLSPHQHIVKLEEVLYDQPSGRLALVFELMDNNLYEMIRGRRHYLKPDLVQSLMYQLVKSLDHMHNKGIFHRDIKPENILVEDSSKLKLADFGSCRGIYSKQPYTEYISTRWYRAPECLLTDGYYGPEMDMWGVGCVFFEITSLYPLFPGSNELDQIHRIHKILGTPTPEVLEIFKRKGAAHIDFNFPKEDGTSIAKLIPHASAAAIDLIHKMLAYDPSKRMNAREALRHEYFKEIRELEEATARSQQPQQHVIQLQQQPSVGLSKQRKGNDSDDKVPLPAIQNGSHGPHTTTDTKDHGVYDTSEDELPPINHAVGGRSVGNTTKIKTNKYSYNKNGNNNKISDGSQGGGSVYSGGISSHSKALKSTMSNGGNTIRRKSVTNVALKKNIPSARTKKIIGSSAAYADVSVSCQILKSKKEETKMFGNMFGTRTSPQWNMATMMKNSGIERDVQQHLIRVYATLAACVLSAMLSSAITVAFGPERNAFMGSSVVTTLGSIWLYMEPVQNYNKRFAILMGISAAMGLTVSTLVAVAIQVDPSILVSALLLTTLVFMCFTGSALLATRRSYLYLGGILSSALSVLFLTSVLSLFKYSSFLFNLNLYGGLFMFCGYVVFDTQMIIEKASMGDKDVLKHTLDLFMDLMSIFVRILIALLKNNKGGSKPRSNHRD</sequence>
<keyword evidence="4" id="KW-0067">ATP-binding</keyword>
<dbReference type="SMART" id="SM00220">
    <property type="entry name" value="S_TKc"/>
    <property type="match status" value="1"/>
</dbReference>
<keyword evidence="3" id="KW-0547">Nucleotide-binding</keyword>
<organism evidence="10 11">
    <name type="scientific">Phytophthora citrophthora</name>
    <dbReference type="NCBI Taxonomy" id="4793"/>
    <lineage>
        <taxon>Eukaryota</taxon>
        <taxon>Sar</taxon>
        <taxon>Stramenopiles</taxon>
        <taxon>Oomycota</taxon>
        <taxon>Peronosporomycetes</taxon>
        <taxon>Peronosporales</taxon>
        <taxon>Peronosporaceae</taxon>
        <taxon>Phytophthora</taxon>
    </lineage>
</organism>
<comment type="subcellular location">
    <subcellularLocation>
        <location evidence="1">Membrane</location>
        <topology evidence="1">Multi-pass membrane protein</topology>
    </subcellularLocation>
</comment>
<keyword evidence="11" id="KW-1185">Reference proteome</keyword>
<dbReference type="Gene3D" id="1.10.510.10">
    <property type="entry name" value="Transferase(Phosphotransferase) domain 1"/>
    <property type="match status" value="1"/>
</dbReference>
<evidence type="ECO:0000259" key="9">
    <source>
        <dbReference type="PROSITE" id="PS50011"/>
    </source>
</evidence>
<dbReference type="InterPro" id="IPR050117">
    <property type="entry name" value="MAPK"/>
</dbReference>
<keyword evidence="2 8" id="KW-0812">Transmembrane</keyword>
<dbReference type="InterPro" id="IPR011009">
    <property type="entry name" value="Kinase-like_dom_sf"/>
</dbReference>
<dbReference type="InterPro" id="IPR000719">
    <property type="entry name" value="Prot_kinase_dom"/>
</dbReference>
<dbReference type="PROSITE" id="PS00108">
    <property type="entry name" value="PROTEIN_KINASE_ST"/>
    <property type="match status" value="1"/>
</dbReference>
<dbReference type="AlphaFoldDB" id="A0AAD9LIR6"/>
<name>A0AAD9LIR6_9STRA</name>
<evidence type="ECO:0000256" key="4">
    <source>
        <dbReference type="ARBA" id="ARBA00022840"/>
    </source>
</evidence>
<dbReference type="SUPFAM" id="SSF56112">
    <property type="entry name" value="Protein kinase-like (PK-like)"/>
    <property type="match status" value="1"/>
</dbReference>
<dbReference type="Gene3D" id="3.30.200.20">
    <property type="entry name" value="Phosphorylase Kinase, domain 1"/>
    <property type="match status" value="1"/>
</dbReference>
<evidence type="ECO:0000256" key="6">
    <source>
        <dbReference type="ARBA" id="ARBA00023136"/>
    </source>
</evidence>
<keyword evidence="10" id="KW-0808">Transferase</keyword>
<feature type="transmembrane region" description="Helical" evidence="8">
    <location>
        <begin position="540"/>
        <end position="557"/>
    </location>
</feature>
<evidence type="ECO:0000313" key="11">
    <source>
        <dbReference type="Proteomes" id="UP001259832"/>
    </source>
</evidence>
<evidence type="ECO:0000256" key="2">
    <source>
        <dbReference type="ARBA" id="ARBA00022692"/>
    </source>
</evidence>
<feature type="compositionally biased region" description="Polar residues" evidence="7">
    <location>
        <begin position="419"/>
        <end position="428"/>
    </location>
</feature>
<dbReference type="EMBL" id="JASMQC010000020">
    <property type="protein sequence ID" value="KAK1937177.1"/>
    <property type="molecule type" value="Genomic_DNA"/>
</dbReference>
<feature type="compositionally biased region" description="Low complexity" evidence="7">
    <location>
        <begin position="384"/>
        <end position="400"/>
    </location>
</feature>
<evidence type="ECO:0000256" key="3">
    <source>
        <dbReference type="ARBA" id="ARBA00022741"/>
    </source>
</evidence>
<feature type="transmembrane region" description="Helical" evidence="8">
    <location>
        <begin position="690"/>
        <end position="708"/>
    </location>
</feature>
<dbReference type="GO" id="GO:0005524">
    <property type="term" value="F:ATP binding"/>
    <property type="evidence" value="ECO:0007669"/>
    <property type="project" value="UniProtKB-KW"/>
</dbReference>
<feature type="transmembrane region" description="Helical" evidence="8">
    <location>
        <begin position="569"/>
        <end position="589"/>
    </location>
</feature>
<feature type="compositionally biased region" description="Low complexity" evidence="7">
    <location>
        <begin position="302"/>
        <end position="314"/>
    </location>
</feature>
<dbReference type="Proteomes" id="UP001259832">
    <property type="component" value="Unassembled WGS sequence"/>
</dbReference>